<protein>
    <submittedName>
        <fullName evidence="1">DUF3145 domain-containing protein</fullName>
    </submittedName>
</protein>
<evidence type="ECO:0000313" key="1">
    <source>
        <dbReference type="EMBL" id="GAA1239695.1"/>
    </source>
</evidence>
<name>A0ABN1WC25_9PSEU</name>
<keyword evidence="2" id="KW-1185">Reference proteome</keyword>
<reference evidence="1 2" key="1">
    <citation type="journal article" date="2019" name="Int. J. Syst. Evol. Microbiol.">
        <title>The Global Catalogue of Microorganisms (GCM) 10K type strain sequencing project: providing services to taxonomists for standard genome sequencing and annotation.</title>
        <authorList>
            <consortium name="The Broad Institute Genomics Platform"/>
            <consortium name="The Broad Institute Genome Sequencing Center for Infectious Disease"/>
            <person name="Wu L."/>
            <person name="Ma J."/>
        </authorList>
    </citation>
    <scope>NUCLEOTIDE SEQUENCE [LARGE SCALE GENOMIC DNA]</scope>
    <source>
        <strain evidence="1 2">JCM 13023</strain>
    </source>
</reference>
<dbReference type="EMBL" id="BAAALN010000006">
    <property type="protein sequence ID" value="GAA1239695.1"/>
    <property type="molecule type" value="Genomic_DNA"/>
</dbReference>
<comment type="caution">
    <text evidence="1">The sequence shown here is derived from an EMBL/GenBank/DDBJ whole genome shotgun (WGS) entry which is preliminary data.</text>
</comment>
<dbReference type="InterPro" id="IPR021491">
    <property type="entry name" value="DUF3145"/>
</dbReference>
<accession>A0ABN1WC25</accession>
<gene>
    <name evidence="1" type="ORF">GCM10009676_25530</name>
</gene>
<dbReference type="Pfam" id="PF11343">
    <property type="entry name" value="DUF3145"/>
    <property type="match status" value="1"/>
</dbReference>
<organism evidence="1 2">
    <name type="scientific">Prauserella halophila</name>
    <dbReference type="NCBI Taxonomy" id="185641"/>
    <lineage>
        <taxon>Bacteria</taxon>
        <taxon>Bacillati</taxon>
        <taxon>Actinomycetota</taxon>
        <taxon>Actinomycetes</taxon>
        <taxon>Pseudonocardiales</taxon>
        <taxon>Pseudonocardiaceae</taxon>
        <taxon>Prauserella</taxon>
    </lineage>
</organism>
<sequence length="163" mass="17522">MSTRGVVYVHSSPSAVCPHVEWAISGTLGTRAELRWTAQPAAPGQLRAECEWRGPAGTAGKLSGALKAWPMVRFEITEEPSSGVDGQRFCHVPGLGLWHARTSANGDIVVPEDQLRTLVAKSRASEQLAHKIDELLGAGWDEALEPFRHAGDGAPVTWLHQVG</sequence>
<dbReference type="RefSeq" id="WP_253862394.1">
    <property type="nucleotide sequence ID" value="NZ_BAAALN010000006.1"/>
</dbReference>
<proteinExistence type="predicted"/>
<dbReference type="Proteomes" id="UP001500653">
    <property type="component" value="Unassembled WGS sequence"/>
</dbReference>
<evidence type="ECO:0000313" key="2">
    <source>
        <dbReference type="Proteomes" id="UP001500653"/>
    </source>
</evidence>